<feature type="domain" description="Metallo-beta-lactamase" evidence="5">
    <location>
        <begin position="71"/>
        <end position="282"/>
    </location>
</feature>
<evidence type="ECO:0000256" key="4">
    <source>
        <dbReference type="ARBA" id="ARBA00022833"/>
    </source>
</evidence>
<evidence type="ECO:0000256" key="1">
    <source>
        <dbReference type="ARBA" id="ARBA00007749"/>
    </source>
</evidence>
<protein>
    <submittedName>
        <fullName evidence="6">MBL fold metallo-hydrolase</fullName>
    </submittedName>
</protein>
<reference evidence="6 7" key="1">
    <citation type="submission" date="2019-08" db="EMBL/GenBank/DDBJ databases">
        <authorList>
            <person name="Peeters C."/>
        </authorList>
    </citation>
    <scope>NUCLEOTIDE SEQUENCE [LARGE SCALE GENOMIC DNA]</scope>
    <source>
        <strain evidence="6 7">LMG 31118</strain>
    </source>
</reference>
<evidence type="ECO:0000256" key="3">
    <source>
        <dbReference type="ARBA" id="ARBA00022801"/>
    </source>
</evidence>
<keyword evidence="2" id="KW-0479">Metal-binding</keyword>
<dbReference type="GO" id="GO:0046872">
    <property type="term" value="F:metal ion binding"/>
    <property type="evidence" value="ECO:0007669"/>
    <property type="project" value="UniProtKB-KW"/>
</dbReference>
<proteinExistence type="inferred from homology"/>
<dbReference type="RefSeq" id="WP_150626562.1">
    <property type="nucleotide sequence ID" value="NZ_CABPSQ010000007.1"/>
</dbReference>
<dbReference type="Proteomes" id="UP000414136">
    <property type="component" value="Unassembled WGS sequence"/>
</dbReference>
<dbReference type="EMBL" id="CABPSQ010000007">
    <property type="protein sequence ID" value="VVE71019.1"/>
    <property type="molecule type" value="Genomic_DNA"/>
</dbReference>
<dbReference type="GO" id="GO:0016787">
    <property type="term" value="F:hydrolase activity"/>
    <property type="evidence" value="ECO:0007669"/>
    <property type="project" value="UniProtKB-KW"/>
</dbReference>
<dbReference type="InterPro" id="IPR001279">
    <property type="entry name" value="Metallo-B-lactamas"/>
</dbReference>
<dbReference type="Gene3D" id="3.60.15.10">
    <property type="entry name" value="Ribonuclease Z/Hydroxyacylglutathione hydrolase-like"/>
    <property type="match status" value="1"/>
</dbReference>
<dbReference type="SMART" id="SM00849">
    <property type="entry name" value="Lactamase_B"/>
    <property type="match status" value="1"/>
</dbReference>
<dbReference type="CDD" id="cd16277">
    <property type="entry name" value="metallo-hydrolase-like_MBL-fold"/>
    <property type="match status" value="1"/>
</dbReference>
<keyword evidence="4" id="KW-0862">Zinc</keyword>
<dbReference type="OrthoDB" id="5443440at2"/>
<evidence type="ECO:0000259" key="5">
    <source>
        <dbReference type="SMART" id="SM00849"/>
    </source>
</evidence>
<gene>
    <name evidence="6" type="ORF">PCA31118_03730</name>
</gene>
<dbReference type="InterPro" id="IPR051013">
    <property type="entry name" value="MBL_superfamily_lactonases"/>
</dbReference>
<dbReference type="AlphaFoldDB" id="A0A5E5ABM0"/>
<dbReference type="Pfam" id="PF00753">
    <property type="entry name" value="Lactamase_B"/>
    <property type="match status" value="1"/>
</dbReference>
<organism evidence="6 7">
    <name type="scientific">Pandoraea captiosa</name>
    <dbReference type="NCBI Taxonomy" id="2508302"/>
    <lineage>
        <taxon>Bacteria</taxon>
        <taxon>Pseudomonadati</taxon>
        <taxon>Pseudomonadota</taxon>
        <taxon>Betaproteobacteria</taxon>
        <taxon>Burkholderiales</taxon>
        <taxon>Burkholderiaceae</taxon>
        <taxon>Pandoraea</taxon>
    </lineage>
</organism>
<evidence type="ECO:0000313" key="7">
    <source>
        <dbReference type="Proteomes" id="UP000414136"/>
    </source>
</evidence>
<dbReference type="SUPFAM" id="SSF56281">
    <property type="entry name" value="Metallo-hydrolase/oxidoreductase"/>
    <property type="match status" value="1"/>
</dbReference>
<sequence length="317" mass="34519">MTYEISENTAQPMAFEMKVGKVVVTVVVESCAPLLALSEIFPNATETMLDDIRSGDTDAWFDKASDKLVVAIQGFVVRSEGKIIIVDTCVGDCKSRVREVFDQATQGWLQRLADSGAPPEQVDFVVCTHFHVDHVGGNTRKVEGRWAPSFPNARYLFVDAELDFWRSEGGRAGIARTGDYMDDSIAPILEAGLADIVSGDHRITGEVRLTPTPGHSPGHVCVVIESGGERAILSGDMFHSPLQCRHPALSTRFCDNPEQSAATRIAFVEGNANQPTLVIPAHFPFPTAGHLCCDGHGTHFRFVDPDTLTRIDTNLPS</sequence>
<comment type="similarity">
    <text evidence="1">Belongs to the metallo-beta-lactamase superfamily.</text>
</comment>
<dbReference type="PANTHER" id="PTHR42978:SF6">
    <property type="entry name" value="QUORUM-QUENCHING LACTONASE YTNP-RELATED"/>
    <property type="match status" value="1"/>
</dbReference>
<evidence type="ECO:0000256" key="2">
    <source>
        <dbReference type="ARBA" id="ARBA00022723"/>
    </source>
</evidence>
<name>A0A5E5ABM0_9BURK</name>
<dbReference type="PANTHER" id="PTHR42978">
    <property type="entry name" value="QUORUM-QUENCHING LACTONASE YTNP-RELATED-RELATED"/>
    <property type="match status" value="1"/>
</dbReference>
<accession>A0A5E5ABM0</accession>
<keyword evidence="3 6" id="KW-0378">Hydrolase</keyword>
<keyword evidence="7" id="KW-1185">Reference proteome</keyword>
<evidence type="ECO:0000313" key="6">
    <source>
        <dbReference type="EMBL" id="VVE71019.1"/>
    </source>
</evidence>
<dbReference type="InterPro" id="IPR036866">
    <property type="entry name" value="RibonucZ/Hydroxyglut_hydro"/>
</dbReference>